<keyword evidence="1 3" id="KW-0812">Transmembrane</keyword>
<evidence type="ECO:0000256" key="1">
    <source>
        <dbReference type="RuleBase" id="RU000369"/>
    </source>
</evidence>
<comment type="subcellular location">
    <subcellularLocation>
        <location evidence="1">Mitochondrion inner membrane</location>
        <topology evidence="1">Multi-pass membrane protein</topology>
    </subcellularLocation>
</comment>
<keyword evidence="1" id="KW-0408">Iron</keyword>
<evidence type="ECO:0000313" key="6">
    <source>
        <dbReference type="Proteomes" id="UP000813462"/>
    </source>
</evidence>
<gene>
    <name evidence="5" type="ORF">FEM48_ZijujUnG0021500</name>
</gene>
<organism evidence="5 6">
    <name type="scientific">Ziziphus jujuba var. spinosa</name>
    <dbReference type="NCBI Taxonomy" id="714518"/>
    <lineage>
        <taxon>Eukaryota</taxon>
        <taxon>Viridiplantae</taxon>
        <taxon>Streptophyta</taxon>
        <taxon>Embryophyta</taxon>
        <taxon>Tracheophyta</taxon>
        <taxon>Spermatophyta</taxon>
        <taxon>Magnoliopsida</taxon>
        <taxon>eudicotyledons</taxon>
        <taxon>Gunneridae</taxon>
        <taxon>Pentapetalae</taxon>
        <taxon>rosids</taxon>
        <taxon>fabids</taxon>
        <taxon>Rosales</taxon>
        <taxon>Rhamnaceae</taxon>
        <taxon>Paliureae</taxon>
        <taxon>Ziziphus</taxon>
    </lineage>
</organism>
<feature type="region of interest" description="Disordered" evidence="2">
    <location>
        <begin position="674"/>
        <end position="724"/>
    </location>
</feature>
<evidence type="ECO:0000256" key="3">
    <source>
        <dbReference type="SAM" id="Phobius"/>
    </source>
</evidence>
<accession>A0A978U9S5</accession>
<keyword evidence="3" id="KW-1133">Transmembrane helix</keyword>
<dbReference type="AlphaFoldDB" id="A0A978U9S5"/>
<reference evidence="5" key="1">
    <citation type="journal article" date="2021" name="Front. Plant Sci.">
        <title>Chromosome-Scale Genome Assembly for Chinese Sour Jujube and Insights Into Its Genome Evolution and Domestication Signature.</title>
        <authorList>
            <person name="Shen L.-Y."/>
            <person name="Luo H."/>
            <person name="Wang X.-L."/>
            <person name="Wang X.-M."/>
            <person name="Qiu X.-J."/>
            <person name="Liu H."/>
            <person name="Zhou S.-S."/>
            <person name="Jia K.-H."/>
            <person name="Nie S."/>
            <person name="Bao Y.-T."/>
            <person name="Zhang R.-G."/>
            <person name="Yun Q.-Z."/>
            <person name="Chai Y.-H."/>
            <person name="Lu J.-Y."/>
            <person name="Li Y."/>
            <person name="Zhao S.-W."/>
            <person name="Mao J.-F."/>
            <person name="Jia S.-G."/>
            <person name="Mao Y.-M."/>
        </authorList>
    </citation>
    <scope>NUCLEOTIDE SEQUENCE</scope>
    <source>
        <strain evidence="5">AT0</strain>
        <tissue evidence="5">Leaf</tissue>
    </source>
</reference>
<dbReference type="InterPro" id="IPR036927">
    <property type="entry name" value="Cyt_c_oxase-like_su1_sf"/>
</dbReference>
<dbReference type="GO" id="GO:0006123">
    <property type="term" value="P:mitochondrial electron transport, cytochrome c to oxygen"/>
    <property type="evidence" value="ECO:0007669"/>
    <property type="project" value="TreeGrafter"/>
</dbReference>
<dbReference type="EMBL" id="JAEACU010000138">
    <property type="protein sequence ID" value="KAH7511369.1"/>
    <property type="molecule type" value="Genomic_DNA"/>
</dbReference>
<feature type="region of interest" description="Disordered" evidence="2">
    <location>
        <begin position="565"/>
        <end position="616"/>
    </location>
</feature>
<keyword evidence="1 3" id="KW-0472">Membrane</keyword>
<evidence type="ECO:0000313" key="5">
    <source>
        <dbReference type="EMBL" id="KAH7511369.1"/>
    </source>
</evidence>
<feature type="compositionally biased region" description="Acidic residues" evidence="2">
    <location>
        <begin position="580"/>
        <end position="592"/>
    </location>
</feature>
<comment type="function">
    <text evidence="1">Component of the cytochrome c oxidase, the last enzyme in the mitochondrial electron transport chain which drives oxidative phosphorylation. The respiratory chain contains 3 multisubunit complexes succinate dehydrogenase (complex II, CII), ubiquinol-cytochrome c oxidoreductase (cytochrome b-c1 complex, complex III, CIII) and cytochrome c oxidase (complex IV, CIV), that cooperate to transfer electrons derived from NADH and succinate to molecular oxygen, creating an electrochemical gradient over the inner membrane that drives transmembrane transport and the ATP synthase. Cytochrome c oxidase is the component of the respiratory chain that catalyzes the reduction of oxygen to water. Electrons originating from reduced cytochrome c in the intermembrane space (IMS) are transferred via the dinuclear copper A center (CU(A)) of subunit 2 and heme A of subunit 1 to the active site in subunit 1, a binuclear center (BNC) formed by heme A3 and copper B (CU(B)). The BNC reduces molecular oxygen to 2 water molecules using 4 electrons from cytochrome c in the IMS and 4 protons from the mitochondrial matrix.</text>
</comment>
<evidence type="ECO:0000256" key="2">
    <source>
        <dbReference type="SAM" id="MobiDB-lite"/>
    </source>
</evidence>
<dbReference type="PANTHER" id="PTHR10422">
    <property type="entry name" value="CYTOCHROME C OXIDASE SUBUNIT 1"/>
    <property type="match status" value="1"/>
</dbReference>
<keyword evidence="1" id="KW-0813">Transport</keyword>
<dbReference type="GO" id="GO:0015990">
    <property type="term" value="P:electron transport coupled proton transport"/>
    <property type="evidence" value="ECO:0007669"/>
    <property type="project" value="TreeGrafter"/>
</dbReference>
<feature type="compositionally biased region" description="Basic and acidic residues" evidence="2">
    <location>
        <begin position="180"/>
        <end position="196"/>
    </location>
</feature>
<dbReference type="EC" id="7.1.1.9" evidence="1"/>
<dbReference type="SUPFAM" id="SSF81442">
    <property type="entry name" value="Cytochrome c oxidase subunit I-like"/>
    <property type="match status" value="1"/>
</dbReference>
<dbReference type="GO" id="GO:0005743">
    <property type="term" value="C:mitochondrial inner membrane"/>
    <property type="evidence" value="ECO:0007669"/>
    <property type="project" value="UniProtKB-SubCell"/>
</dbReference>
<keyword evidence="1" id="KW-0999">Mitochondrion inner membrane</keyword>
<proteinExistence type="inferred from homology"/>
<evidence type="ECO:0000259" key="4">
    <source>
        <dbReference type="PROSITE" id="PS50855"/>
    </source>
</evidence>
<feature type="transmembrane region" description="Helical" evidence="3">
    <location>
        <begin position="348"/>
        <end position="370"/>
    </location>
</feature>
<feature type="transmembrane region" description="Helical" evidence="3">
    <location>
        <begin position="422"/>
        <end position="449"/>
    </location>
</feature>
<dbReference type="PROSITE" id="PS50855">
    <property type="entry name" value="COX1"/>
    <property type="match status" value="1"/>
</dbReference>
<dbReference type="GO" id="GO:0004129">
    <property type="term" value="F:cytochrome-c oxidase activity"/>
    <property type="evidence" value="ECO:0007669"/>
    <property type="project" value="UniProtKB-EC"/>
</dbReference>
<protein>
    <recommendedName>
        <fullName evidence="1">Cytochrome c oxidase subunit 1</fullName>
        <ecNumber evidence="1">7.1.1.9</ecNumber>
    </recommendedName>
</protein>
<comment type="similarity">
    <text evidence="1">Belongs to the heme-copper respiratory oxidase family.</text>
</comment>
<feature type="region of interest" description="Disordered" evidence="2">
    <location>
        <begin position="172"/>
        <end position="208"/>
    </location>
</feature>
<feature type="transmembrane region" description="Helical" evidence="3">
    <location>
        <begin position="382"/>
        <end position="402"/>
    </location>
</feature>
<dbReference type="GO" id="GO:0020037">
    <property type="term" value="F:heme binding"/>
    <property type="evidence" value="ECO:0007669"/>
    <property type="project" value="InterPro"/>
</dbReference>
<name>A0A978U9S5_ZIZJJ</name>
<feature type="compositionally biased region" description="Polar residues" evidence="2">
    <location>
        <begin position="682"/>
        <end position="694"/>
    </location>
</feature>
<keyword evidence="1" id="KW-0249">Electron transport</keyword>
<dbReference type="InterPro" id="IPR000883">
    <property type="entry name" value="Cyt_C_Oxase_1"/>
</dbReference>
<keyword evidence="1" id="KW-0679">Respiratory chain</keyword>
<dbReference type="Gene3D" id="1.20.210.10">
    <property type="entry name" value="Cytochrome c oxidase-like, subunit I domain"/>
    <property type="match status" value="2"/>
</dbReference>
<dbReference type="GO" id="GO:0046872">
    <property type="term" value="F:metal ion binding"/>
    <property type="evidence" value="ECO:0007669"/>
    <property type="project" value="UniProtKB-KW"/>
</dbReference>
<comment type="caution">
    <text evidence="5">The sequence shown here is derived from an EMBL/GenBank/DDBJ whole genome shotgun (WGS) entry which is preliminary data.</text>
</comment>
<dbReference type="Pfam" id="PF00115">
    <property type="entry name" value="COX1"/>
    <property type="match status" value="1"/>
</dbReference>
<dbReference type="PANTHER" id="PTHR10422:SF18">
    <property type="entry name" value="CYTOCHROME C OXIDASE SUBUNIT 1"/>
    <property type="match status" value="1"/>
</dbReference>
<keyword evidence="1" id="KW-0479">Metal-binding</keyword>
<dbReference type="Proteomes" id="UP000813462">
    <property type="component" value="Unassembled WGS sequence"/>
</dbReference>
<dbReference type="PRINTS" id="PR01165">
    <property type="entry name" value="CYCOXIDASEI"/>
</dbReference>
<dbReference type="InterPro" id="IPR023616">
    <property type="entry name" value="Cyt_c_oxase-like_su1_dom"/>
</dbReference>
<comment type="pathway">
    <text evidence="1">Energy metabolism; oxidative phosphorylation.</text>
</comment>
<keyword evidence="1" id="KW-0186">Copper</keyword>
<feature type="compositionally biased region" description="Basic and acidic residues" evidence="2">
    <location>
        <begin position="601"/>
        <end position="616"/>
    </location>
</feature>
<keyword evidence="1" id="KW-0349">Heme</keyword>
<comment type="catalytic activity">
    <reaction evidence="1">
        <text>4 Fe(II)-[cytochrome c] + O2 + 8 H(+)(in) = 4 Fe(III)-[cytochrome c] + 2 H2O + 4 H(+)(out)</text>
        <dbReference type="Rhea" id="RHEA:11436"/>
        <dbReference type="Rhea" id="RHEA-COMP:10350"/>
        <dbReference type="Rhea" id="RHEA-COMP:14399"/>
        <dbReference type="ChEBI" id="CHEBI:15377"/>
        <dbReference type="ChEBI" id="CHEBI:15378"/>
        <dbReference type="ChEBI" id="CHEBI:15379"/>
        <dbReference type="ChEBI" id="CHEBI:29033"/>
        <dbReference type="ChEBI" id="CHEBI:29034"/>
        <dbReference type="EC" id="7.1.1.9"/>
    </reaction>
</comment>
<keyword evidence="1" id="KW-0496">Mitochondrion</keyword>
<feature type="domain" description="Cytochrome oxidase subunit I profile" evidence="4">
    <location>
        <begin position="348"/>
        <end position="548"/>
    </location>
</feature>
<sequence length="872" mass="97566">MSQVSQHAYYTLGNGAYYEVGNREHRGAPSLQLILPCPMGMKKVHTLEILEEKEEVEPVYLLSVQLLLSNISNASLRPFPFRAHEKMALFNTVHRGVLNSQEVKKEECIRTNASADEMTPFLEIPPSPTSEPESLGMPLVPLPPFDNRISECSDDSLELIYASILKDGDISLGKSRRKGVHGEKKGSSEKPSRRDYQPLSIKTSAPSLPPYEKMTPILKRKAPRFHILKKCKTRFEALGLIRNGPTHPAMMRMTEESEHKMEPIHWLWLVDWLLLAHFKAVGCAEHIVVDDKRSPGEVKVKGEGALKSSNTVRAQIRHIEIDRMGIGGYYPIEGFRVNIVLGRLYCHVFGYLGMVYAMISTGVLGFLVWAHHMFTVGLDVDTRAYFTAATMTIAVPTGIKIFRGLTGIVPANSGLDIALHDTYYVVAHFHYVLSMGAVFALFAGFYYWVGKIFGRTYPETLGLSGMPRRIPDYPDAYAGWNALSSFGSYISVVGIRRFFVVVTITSSSGNNKRCAPSPWAVEQNPTTLEWMVQSPPAFHTFGELPAIKETKSYVKSGLRIGRPTRLGAMTGQGSLKPRDETEDAEDTMDSETDSINATSSHRKEYSEAGKEGRGRMELEVRKILRCGRKEFSKQDKITNKSKATGAAGKCLYRIRKIKVRSLYCGTLPIHSSPLVARRQDQNPKQQSQTLSQAHSHQHSTRDQSSTGPDIRVRDPQQKLPTLKPWRASVDSVDSVYSLSSKSRSFRQIMSTPSTDVKIGRGRGEFDERNSPGDHLLRSHRSTLTLLPIRKTDASSADQSFASADSYGDWGASVQYSLLTVGFRRWKIGIPFCVFGWGCGFEKCGFGTLREKRNLLVQMGMRLLYRIVPPEQT</sequence>